<proteinExistence type="predicted"/>
<dbReference type="STRING" id="743299.Acife_2248"/>
<gene>
    <name evidence="1" type="ORF">Acife_2248</name>
</gene>
<sequence>MMVYDALKIARVGAIILNDEEDEDDDSDTPFITH</sequence>
<name>G0JNM1_9PROT</name>
<dbReference type="EMBL" id="CP002985">
    <property type="protein sequence ID" value="AEM48360.1"/>
    <property type="molecule type" value="Genomic_DNA"/>
</dbReference>
<accession>G0JNM1</accession>
<evidence type="ECO:0000313" key="1">
    <source>
        <dbReference type="EMBL" id="AEM48360.1"/>
    </source>
</evidence>
<evidence type="ECO:0000313" key="2">
    <source>
        <dbReference type="Proteomes" id="UP000009220"/>
    </source>
</evidence>
<dbReference type="KEGG" id="afi:Acife_2248"/>
<reference evidence="1 2" key="1">
    <citation type="journal article" date="2011" name="J. Bacteriol.">
        <title>Draft genome of the psychrotolerant acidophile Acidithiobacillus ferrivorans SS3.</title>
        <authorList>
            <person name="Liljeqvist M."/>
            <person name="Valdes J."/>
            <person name="Holmes D.S."/>
            <person name="Dopson M."/>
        </authorList>
    </citation>
    <scope>NUCLEOTIDE SEQUENCE [LARGE SCALE GENOMIC DNA]</scope>
    <source>
        <strain evidence="1 2">SS3</strain>
    </source>
</reference>
<organism evidence="1 2">
    <name type="scientific">Acidithiobacillus ferrivorans SS3</name>
    <dbReference type="NCBI Taxonomy" id="743299"/>
    <lineage>
        <taxon>Bacteria</taxon>
        <taxon>Pseudomonadati</taxon>
        <taxon>Pseudomonadota</taxon>
        <taxon>Acidithiobacillia</taxon>
        <taxon>Acidithiobacillales</taxon>
        <taxon>Acidithiobacillaceae</taxon>
        <taxon>Acidithiobacillus</taxon>
    </lineage>
</organism>
<dbReference type="AlphaFoldDB" id="G0JNM1"/>
<dbReference type="HOGENOM" id="CLU_3371493_0_0_6"/>
<protein>
    <submittedName>
        <fullName evidence="1">Uncharacterized protein</fullName>
    </submittedName>
</protein>
<dbReference type="Proteomes" id="UP000009220">
    <property type="component" value="Chromosome"/>
</dbReference>